<evidence type="ECO:0000256" key="9">
    <source>
        <dbReference type="ARBA" id="ARBA00023235"/>
    </source>
</evidence>
<organism evidence="12 13">
    <name type="scientific">Bellilinea caldifistulae</name>
    <dbReference type="NCBI Taxonomy" id="360411"/>
    <lineage>
        <taxon>Bacteria</taxon>
        <taxon>Bacillati</taxon>
        <taxon>Chloroflexota</taxon>
        <taxon>Anaerolineae</taxon>
        <taxon>Anaerolineales</taxon>
        <taxon>Anaerolineaceae</taxon>
        <taxon>Bellilinea</taxon>
    </lineage>
</organism>
<feature type="site" description="Interaction with DNA" evidence="10">
    <location>
        <position position="457"/>
    </location>
</feature>
<evidence type="ECO:0000256" key="8">
    <source>
        <dbReference type="ARBA" id="ARBA00023125"/>
    </source>
</evidence>
<evidence type="ECO:0000313" key="12">
    <source>
        <dbReference type="EMBL" id="KPL77115.1"/>
    </source>
</evidence>
<evidence type="ECO:0000256" key="2">
    <source>
        <dbReference type="ARBA" id="ARBA00010708"/>
    </source>
</evidence>
<dbReference type="PROSITE" id="PS50880">
    <property type="entry name" value="TOPRIM"/>
    <property type="match status" value="1"/>
</dbReference>
<dbReference type="GO" id="GO:0005737">
    <property type="term" value="C:cytoplasm"/>
    <property type="evidence" value="ECO:0007669"/>
    <property type="project" value="UniProtKB-SubCell"/>
</dbReference>
<dbReference type="STRING" id="360411.AC812_03815"/>
<dbReference type="GO" id="GO:0006261">
    <property type="term" value="P:DNA-templated DNA replication"/>
    <property type="evidence" value="ECO:0007669"/>
    <property type="project" value="UniProtKB-UniRule"/>
</dbReference>
<feature type="domain" description="Toprim" evidence="11">
    <location>
        <begin position="423"/>
        <end position="537"/>
    </location>
</feature>
<feature type="binding site" evidence="10">
    <location>
        <position position="502"/>
    </location>
    <ligand>
        <name>Mg(2+)</name>
        <dbReference type="ChEBI" id="CHEBI:18420"/>
        <label>1</label>
        <note>catalytic</note>
    </ligand>
</feature>
<comment type="function">
    <text evidence="10">A type II topoisomerase that negatively supercoils closed circular double-stranded (ds) DNA in an ATP-dependent manner to modulate DNA topology and maintain chromosomes in an underwound state. Negative supercoiling favors strand separation, and DNA replication, transcription, recombination and repair, all of which involve strand separation. Also able to catalyze the interconversion of other topological isomers of dsDNA rings, including catenanes and knotted rings. Type II topoisomerases break and join 2 DNA strands simultaneously in an ATP-dependent manner.</text>
</comment>
<dbReference type="Gene3D" id="3.30.230.10">
    <property type="match status" value="1"/>
</dbReference>
<dbReference type="InterPro" id="IPR036890">
    <property type="entry name" value="HATPase_C_sf"/>
</dbReference>
<dbReference type="InterPro" id="IPR000565">
    <property type="entry name" value="Topo_IIA_B"/>
</dbReference>
<dbReference type="Pfam" id="PF01751">
    <property type="entry name" value="Toprim"/>
    <property type="match status" value="1"/>
</dbReference>
<name>A0A0P6XA72_9CHLR</name>
<dbReference type="SUPFAM" id="SSF56719">
    <property type="entry name" value="Type II DNA topoisomerase"/>
    <property type="match status" value="1"/>
</dbReference>
<dbReference type="FunFam" id="3.30.230.10:FF:000005">
    <property type="entry name" value="DNA gyrase subunit B"/>
    <property type="match status" value="1"/>
</dbReference>
<dbReference type="PRINTS" id="PR00418">
    <property type="entry name" value="TPI2FAMILY"/>
</dbReference>
<dbReference type="InterPro" id="IPR003594">
    <property type="entry name" value="HATPase_dom"/>
</dbReference>
<reference evidence="12 13" key="1">
    <citation type="submission" date="2015-07" db="EMBL/GenBank/DDBJ databases">
        <title>Draft genome of Bellilinea caldifistulae DSM 17877.</title>
        <authorList>
            <person name="Hemp J."/>
            <person name="Ward L.M."/>
            <person name="Pace L.A."/>
            <person name="Fischer W.W."/>
        </authorList>
    </citation>
    <scope>NUCLEOTIDE SEQUENCE [LARGE SCALE GENOMIC DNA]</scope>
    <source>
        <strain evidence="12 13">GOMI-1</strain>
    </source>
</reference>
<proteinExistence type="inferred from homology"/>
<dbReference type="InterPro" id="IPR034160">
    <property type="entry name" value="TOPRIM_GyrB"/>
</dbReference>
<dbReference type="InterPro" id="IPR013759">
    <property type="entry name" value="Topo_IIA_B_C"/>
</dbReference>
<keyword evidence="5 10" id="KW-0067">ATP-binding</keyword>
<dbReference type="CDD" id="cd00822">
    <property type="entry name" value="TopoII_Trans_DNA_gyrase"/>
    <property type="match status" value="1"/>
</dbReference>
<dbReference type="HAMAP" id="MF_01898">
    <property type="entry name" value="GyrB"/>
    <property type="match status" value="1"/>
</dbReference>
<keyword evidence="8" id="KW-0238">DNA-binding</keyword>
<feature type="binding site" evidence="10">
    <location>
        <position position="504"/>
    </location>
    <ligand>
        <name>Mg(2+)</name>
        <dbReference type="ChEBI" id="CHEBI:18420"/>
        <label>2</label>
    </ligand>
</feature>
<dbReference type="PANTHER" id="PTHR45866">
    <property type="entry name" value="DNA GYRASE/TOPOISOMERASE SUBUNIT B"/>
    <property type="match status" value="1"/>
</dbReference>
<accession>A0A0P6XA72</accession>
<evidence type="ECO:0000313" key="13">
    <source>
        <dbReference type="Proteomes" id="UP000050514"/>
    </source>
</evidence>
<evidence type="ECO:0000256" key="4">
    <source>
        <dbReference type="ARBA" id="ARBA00022741"/>
    </source>
</evidence>
<dbReference type="InterPro" id="IPR020568">
    <property type="entry name" value="Ribosomal_Su5_D2-typ_SF"/>
</dbReference>
<dbReference type="NCBIfam" id="NF011501">
    <property type="entry name" value="PRK14939.1"/>
    <property type="match status" value="1"/>
</dbReference>
<gene>
    <name evidence="10 12" type="primary">gyrB</name>
    <name evidence="12" type="ORF">AC812_03815</name>
</gene>
<feature type="site" description="Interaction with DNA" evidence="10">
    <location>
        <position position="454"/>
    </location>
</feature>
<keyword evidence="10" id="KW-0963">Cytoplasm</keyword>
<dbReference type="PRINTS" id="PR01159">
    <property type="entry name" value="DNAGYRASEB"/>
</dbReference>
<keyword evidence="6 10" id="KW-0460">Magnesium</keyword>
<dbReference type="Pfam" id="PF00204">
    <property type="entry name" value="DNA_gyraseB"/>
    <property type="match status" value="1"/>
</dbReference>
<comment type="subunit">
    <text evidence="10">Heterotetramer, composed of two GyrA and two GyrB chains. In the heterotetramer, GyrA contains the active site tyrosine that forms a transient covalent intermediate with DNA, while GyrB binds cofactors and catalyzes ATP hydrolysis.</text>
</comment>
<dbReference type="InterPro" id="IPR001241">
    <property type="entry name" value="Topo_IIA"/>
</dbReference>
<keyword evidence="9 10" id="KW-0413">Isomerase</keyword>
<evidence type="ECO:0000259" key="11">
    <source>
        <dbReference type="PROSITE" id="PS50880"/>
    </source>
</evidence>
<dbReference type="InterPro" id="IPR011557">
    <property type="entry name" value="GyrB"/>
</dbReference>
<dbReference type="InterPro" id="IPR013760">
    <property type="entry name" value="Topo_IIA-like_dom_sf"/>
</dbReference>
<comment type="similarity">
    <text evidence="2 10">Belongs to the type II topoisomerase GyrB family.</text>
</comment>
<protein>
    <recommendedName>
        <fullName evidence="10">DNA gyrase subunit B</fullName>
        <ecNumber evidence="10">5.6.2.2</ecNumber>
    </recommendedName>
</protein>
<comment type="catalytic activity">
    <reaction evidence="1 10">
        <text>ATP-dependent breakage, passage and rejoining of double-stranded DNA.</text>
        <dbReference type="EC" id="5.6.2.2"/>
    </reaction>
</comment>
<feature type="binding site" evidence="10">
    <location>
        <position position="429"/>
    </location>
    <ligand>
        <name>Mg(2+)</name>
        <dbReference type="ChEBI" id="CHEBI:18420"/>
        <label>1</label>
        <note>catalytic</note>
    </ligand>
</feature>
<dbReference type="AlphaFoldDB" id="A0A0P6XA72"/>
<dbReference type="PANTHER" id="PTHR45866:SF1">
    <property type="entry name" value="DNA GYRASE SUBUNIT B, MITOCHONDRIAL"/>
    <property type="match status" value="1"/>
</dbReference>
<evidence type="ECO:0000256" key="6">
    <source>
        <dbReference type="ARBA" id="ARBA00022842"/>
    </source>
</evidence>
<keyword evidence="13" id="KW-1185">Reference proteome</keyword>
<dbReference type="EC" id="5.6.2.2" evidence="10"/>
<dbReference type="InterPro" id="IPR002288">
    <property type="entry name" value="DNA_gyrase_B_C"/>
</dbReference>
<dbReference type="Gene3D" id="3.30.565.10">
    <property type="entry name" value="Histidine kinase-like ATPase, C-terminal domain"/>
    <property type="match status" value="1"/>
</dbReference>
<keyword evidence="3 10" id="KW-0479">Metal-binding</keyword>
<dbReference type="SMART" id="SM00387">
    <property type="entry name" value="HATPase_c"/>
    <property type="match status" value="1"/>
</dbReference>
<comment type="subcellular location">
    <subcellularLocation>
        <location evidence="10">Cytoplasm</location>
    </subcellularLocation>
</comment>
<dbReference type="EMBL" id="LGHJ01000010">
    <property type="protein sequence ID" value="KPL77115.1"/>
    <property type="molecule type" value="Genomic_DNA"/>
</dbReference>
<evidence type="ECO:0000256" key="5">
    <source>
        <dbReference type="ARBA" id="ARBA00022840"/>
    </source>
</evidence>
<dbReference type="SMART" id="SM00433">
    <property type="entry name" value="TOP2c"/>
    <property type="match status" value="1"/>
</dbReference>
<feature type="binding site" evidence="10">
    <location>
        <position position="502"/>
    </location>
    <ligand>
        <name>Mg(2+)</name>
        <dbReference type="ChEBI" id="CHEBI:18420"/>
        <label>2</label>
    </ligand>
</feature>
<dbReference type="RefSeq" id="WP_082148977.1">
    <property type="nucleotide sequence ID" value="NZ_DF967971.1"/>
</dbReference>
<comment type="miscellaneous">
    <text evidence="10">Few gyrases are as efficient as E.coli at forming negative supercoils. Not all organisms have 2 type II topoisomerases; in organisms with a single type II topoisomerase this enzyme also has to decatenate newly replicated chromosomes.</text>
</comment>
<dbReference type="FunFam" id="3.30.565.10:FF:000002">
    <property type="entry name" value="DNA gyrase subunit B"/>
    <property type="match status" value="1"/>
</dbReference>
<evidence type="ECO:0000256" key="10">
    <source>
        <dbReference type="HAMAP-Rule" id="MF_01898"/>
    </source>
</evidence>
<evidence type="ECO:0000256" key="1">
    <source>
        <dbReference type="ARBA" id="ARBA00000185"/>
    </source>
</evidence>
<dbReference type="GO" id="GO:0006265">
    <property type="term" value="P:DNA topological change"/>
    <property type="evidence" value="ECO:0007669"/>
    <property type="project" value="UniProtKB-UniRule"/>
</dbReference>
<dbReference type="NCBIfam" id="TIGR01059">
    <property type="entry name" value="gyrB"/>
    <property type="match status" value="1"/>
</dbReference>
<comment type="cofactor">
    <cofactor evidence="10">
        <name>Mg(2+)</name>
        <dbReference type="ChEBI" id="CHEBI:18420"/>
    </cofactor>
    <cofactor evidence="10">
        <name>Mn(2+)</name>
        <dbReference type="ChEBI" id="CHEBI:29035"/>
    </cofactor>
    <cofactor evidence="10">
        <name>Ca(2+)</name>
        <dbReference type="ChEBI" id="CHEBI:29108"/>
    </cofactor>
    <text evidence="10">Binds two Mg(2+) per subunit. The magnesium ions form salt bridges with both the protein and the DNA. Can also accept other divalent metal cations, such as Mn(2+) or Ca(2+).</text>
</comment>
<dbReference type="Proteomes" id="UP000050514">
    <property type="component" value="Unassembled WGS sequence"/>
</dbReference>
<dbReference type="GO" id="GO:0034335">
    <property type="term" value="F:DNA negative supercoiling activity"/>
    <property type="evidence" value="ECO:0007669"/>
    <property type="project" value="UniProtKB-ARBA"/>
</dbReference>
<dbReference type="GO" id="GO:0005524">
    <property type="term" value="F:ATP binding"/>
    <property type="evidence" value="ECO:0007669"/>
    <property type="project" value="UniProtKB-UniRule"/>
</dbReference>
<comment type="caution">
    <text evidence="12">The sequence shown here is derived from an EMBL/GenBank/DDBJ whole genome shotgun (WGS) entry which is preliminary data.</text>
</comment>
<dbReference type="FunFam" id="3.40.50.670:FF:000002">
    <property type="entry name" value="DNA gyrase subunit B"/>
    <property type="match status" value="1"/>
</dbReference>
<dbReference type="InterPro" id="IPR006171">
    <property type="entry name" value="TOPRIM_dom"/>
</dbReference>
<dbReference type="Gene3D" id="3.40.50.670">
    <property type="match status" value="1"/>
</dbReference>
<keyword evidence="7 10" id="KW-0799">Topoisomerase</keyword>
<dbReference type="CDD" id="cd16928">
    <property type="entry name" value="HATPase_GyrB-like"/>
    <property type="match status" value="1"/>
</dbReference>
<sequence>MAQSKDLSSYGAKDIQVLEGLEAVRRRPGMYVGGTDLKALHHLVYEVVDNSIDEALAGFCNRIIVTIHPDSSVTVEDNGRGIPVDIHPEKKKSALEVVMTTLHAGGKFSHSSYKVSGGLHGVGVSAVNALSEWCEVVVCRDGQKYFQRYERGIPQEAVKVIGKCEPNRTGTITTFKFDREIFKDDVDYKFETLSQRFREMAFVTRKVLIRLVDERSNRETTFFFEGGIISFVRYLNRNRTTLHPVFFVEKEVDNIGIEVAVQYTDAYAESVYSFANTINTIDGGTHMTGLRTAITRVINDYARRNSLLKDADPNFTGDDTREGMTAIVSIKHPDPQFESQTKVKLMNPEVQTYVQQVVGEAFYAFLEENPSAARAIVQKCLTSARARDAARKARDLVIRKSALESLTLPGKLADCSERDPNKTELYIVEGESAGGSAKQGRDRHFQAILPLRGKILNTERARLDKILSNNEVKALISALGTGIGENFDLSGLRYGRVIIMTDADVDGSHIRTLLLTFFFRYMQPLIEAGHLYIAQPPLYRIAYKNQVRYVYTEAEKDKVLKELGVSADKVSIQRYKGLGEMNPQQLWETTMNPANRTLLSVSIEDAAAADRTFDMLMGEAVPPRTRFITTHARNVRNLDV</sequence>
<evidence type="ECO:0000256" key="3">
    <source>
        <dbReference type="ARBA" id="ARBA00022723"/>
    </source>
</evidence>
<dbReference type="NCBIfam" id="NF004189">
    <property type="entry name" value="PRK05644.1"/>
    <property type="match status" value="1"/>
</dbReference>
<dbReference type="CDD" id="cd03366">
    <property type="entry name" value="TOPRIM_TopoIIA_GyrB"/>
    <property type="match status" value="1"/>
</dbReference>
<evidence type="ECO:0000256" key="7">
    <source>
        <dbReference type="ARBA" id="ARBA00023029"/>
    </source>
</evidence>
<dbReference type="GO" id="GO:0046872">
    <property type="term" value="F:metal ion binding"/>
    <property type="evidence" value="ECO:0007669"/>
    <property type="project" value="UniProtKB-KW"/>
</dbReference>
<dbReference type="InterPro" id="IPR013506">
    <property type="entry name" value="Topo_IIA_bsu_dom2"/>
</dbReference>
<dbReference type="PATRIC" id="fig|360411.5.peg.3292"/>
<dbReference type="GO" id="GO:0003677">
    <property type="term" value="F:DNA binding"/>
    <property type="evidence" value="ECO:0007669"/>
    <property type="project" value="UniProtKB-KW"/>
</dbReference>
<dbReference type="Pfam" id="PF02518">
    <property type="entry name" value="HATPase_c"/>
    <property type="match status" value="1"/>
</dbReference>
<dbReference type="Pfam" id="PF00986">
    <property type="entry name" value="DNA_gyraseB_C"/>
    <property type="match status" value="1"/>
</dbReference>
<keyword evidence="4 10" id="KW-0547">Nucleotide-binding</keyword>
<dbReference type="SUPFAM" id="SSF54211">
    <property type="entry name" value="Ribosomal protein S5 domain 2-like"/>
    <property type="match status" value="1"/>
</dbReference>
<dbReference type="InterPro" id="IPR014721">
    <property type="entry name" value="Ribsml_uS5_D2-typ_fold_subgr"/>
</dbReference>
<dbReference type="GO" id="GO:0005694">
    <property type="term" value="C:chromosome"/>
    <property type="evidence" value="ECO:0007669"/>
    <property type="project" value="InterPro"/>
</dbReference>
<dbReference type="SUPFAM" id="SSF55874">
    <property type="entry name" value="ATPase domain of HSP90 chaperone/DNA topoisomerase II/histidine kinase"/>
    <property type="match status" value="1"/>
</dbReference>